<dbReference type="Pfam" id="PF02503">
    <property type="entry name" value="PP_kinase"/>
    <property type="match status" value="1"/>
</dbReference>
<accession>K2LCL3</accession>
<evidence type="ECO:0000259" key="9">
    <source>
        <dbReference type="Pfam" id="PF13089"/>
    </source>
</evidence>
<feature type="binding site" evidence="6">
    <location>
        <position position="465"/>
    </location>
    <ligand>
        <name>ATP</name>
        <dbReference type="ChEBI" id="CHEBI:30616"/>
    </ligand>
</feature>
<feature type="domain" description="Polyphosphate kinase C-terminal" evidence="11">
    <location>
        <begin position="328"/>
        <end position="493"/>
    </location>
</feature>
<comment type="similarity">
    <text evidence="6 7">Belongs to the polyphosphate kinase 1 (PPK1) family.</text>
</comment>
<dbReference type="HAMAP" id="MF_00347">
    <property type="entry name" value="Polyphosphate_kinase"/>
    <property type="match status" value="1"/>
</dbReference>
<dbReference type="PANTHER" id="PTHR30218">
    <property type="entry name" value="POLYPHOSPHATE KINASE"/>
    <property type="match status" value="1"/>
</dbReference>
<dbReference type="PATRIC" id="fig|740709.3.peg.197"/>
<dbReference type="NCBIfam" id="TIGR03705">
    <property type="entry name" value="poly_P_kin"/>
    <property type="match status" value="1"/>
</dbReference>
<evidence type="ECO:0000256" key="7">
    <source>
        <dbReference type="RuleBase" id="RU003800"/>
    </source>
</evidence>
<evidence type="ECO:0000256" key="1">
    <source>
        <dbReference type="ARBA" id="ARBA00022553"/>
    </source>
</evidence>
<feature type="active site" description="Phosphohistidine intermediate" evidence="6">
    <location>
        <position position="432"/>
    </location>
</feature>
<dbReference type="NCBIfam" id="NF003917">
    <property type="entry name" value="PRK05443.1-1"/>
    <property type="match status" value="1"/>
</dbReference>
<dbReference type="InterPro" id="IPR036830">
    <property type="entry name" value="PP_kinase_middle_dom_sf"/>
</dbReference>
<dbReference type="EC" id="2.7.4.1" evidence="6 7"/>
<dbReference type="STRING" id="740709.A10D4_00985"/>
<dbReference type="GO" id="GO:0005524">
    <property type="term" value="F:ATP binding"/>
    <property type="evidence" value="ECO:0007669"/>
    <property type="project" value="UniProtKB-KW"/>
</dbReference>
<keyword evidence="6" id="KW-0460">Magnesium</keyword>
<gene>
    <name evidence="6" type="primary">ppk</name>
    <name evidence="12" type="ORF">A10D4_00985</name>
</gene>
<dbReference type="OrthoDB" id="9761456at2"/>
<feature type="binding site" evidence="6">
    <location>
        <position position="561"/>
    </location>
    <ligand>
        <name>ATP</name>
        <dbReference type="ChEBI" id="CHEBI:30616"/>
    </ligand>
</feature>
<evidence type="ECO:0000313" key="13">
    <source>
        <dbReference type="Proteomes" id="UP000014115"/>
    </source>
</evidence>
<dbReference type="RefSeq" id="WP_008487141.1">
    <property type="nucleotide sequence ID" value="NZ_AMRG01000001.1"/>
</dbReference>
<dbReference type="SUPFAM" id="SSF140356">
    <property type="entry name" value="PPK N-terminal domain-like"/>
    <property type="match status" value="1"/>
</dbReference>
<dbReference type="Pfam" id="PF13089">
    <property type="entry name" value="PP_kinase_N"/>
    <property type="match status" value="1"/>
</dbReference>
<dbReference type="Gene3D" id="1.20.58.310">
    <property type="entry name" value="Polyphosphate kinase N-terminal domain"/>
    <property type="match status" value="1"/>
</dbReference>
<protein>
    <recommendedName>
        <fullName evidence="6 7">Polyphosphate kinase</fullName>
        <ecNumber evidence="6 7">2.7.4.1</ecNumber>
    </recommendedName>
    <alternativeName>
        <fullName evidence="6">ATP-polyphosphate phosphotransferase</fullName>
    </alternativeName>
    <alternativeName>
        <fullName evidence="6">Polyphosphoric acid kinase</fullName>
    </alternativeName>
</protein>
<dbReference type="InterPro" id="IPR025198">
    <property type="entry name" value="PPK_N_dom"/>
</dbReference>
<evidence type="ECO:0000256" key="5">
    <source>
        <dbReference type="ARBA" id="ARBA00022840"/>
    </source>
</evidence>
<dbReference type="InterPro" id="IPR024953">
    <property type="entry name" value="PP_kinase_middle"/>
</dbReference>
<dbReference type="InterPro" id="IPR036832">
    <property type="entry name" value="PPK_N_dom_sf"/>
</dbReference>
<dbReference type="CDD" id="cd09167">
    <property type="entry name" value="PLDc_EcPPK1_C2_like"/>
    <property type="match status" value="1"/>
</dbReference>
<feature type="domain" description="Polyphosphate kinase N-terminal" evidence="9">
    <location>
        <begin position="8"/>
        <end position="108"/>
    </location>
</feature>
<dbReference type="Gene3D" id="3.30.870.10">
    <property type="entry name" value="Endonuclease Chain A"/>
    <property type="match status" value="2"/>
</dbReference>
<dbReference type="InterPro" id="IPR041108">
    <property type="entry name" value="PP_kinase_C_1"/>
</dbReference>
<dbReference type="eggNOG" id="COG0855">
    <property type="taxonomic scope" value="Bacteria"/>
</dbReference>
<feature type="binding site" evidence="6">
    <location>
        <position position="402"/>
    </location>
    <ligand>
        <name>Mg(2+)</name>
        <dbReference type="ChEBI" id="CHEBI:18420"/>
    </ligand>
</feature>
<dbReference type="AlphaFoldDB" id="K2LCL3"/>
<keyword evidence="2 6" id="KW-0808">Transferase</keyword>
<evidence type="ECO:0000256" key="2">
    <source>
        <dbReference type="ARBA" id="ARBA00022679"/>
    </source>
</evidence>
<keyword evidence="13" id="KW-1185">Reference proteome</keyword>
<name>K2LCL3_9GAMM</name>
<feature type="domain" description="Polyphosphate kinase middle" evidence="8">
    <location>
        <begin position="120"/>
        <end position="302"/>
    </location>
</feature>
<feature type="binding site" evidence="6">
    <location>
        <position position="589"/>
    </location>
    <ligand>
        <name>ATP</name>
        <dbReference type="ChEBI" id="CHEBI:30616"/>
    </ligand>
</feature>
<dbReference type="GO" id="GO:0008976">
    <property type="term" value="F:polyphosphate kinase activity"/>
    <property type="evidence" value="ECO:0007669"/>
    <property type="project" value="UniProtKB-UniRule"/>
</dbReference>
<dbReference type="PANTHER" id="PTHR30218:SF0">
    <property type="entry name" value="POLYPHOSPHATE KINASE"/>
    <property type="match status" value="1"/>
</dbReference>
<evidence type="ECO:0000259" key="11">
    <source>
        <dbReference type="Pfam" id="PF17941"/>
    </source>
</evidence>
<comment type="PTM">
    <text evidence="6 7">An intermediate of this reaction is the autophosphorylated ppk in which a phosphate is covalently linked to a histidine residue through a N-P bond.</text>
</comment>
<evidence type="ECO:0000259" key="8">
    <source>
        <dbReference type="Pfam" id="PF02503"/>
    </source>
</evidence>
<keyword evidence="6" id="KW-0479">Metal-binding</keyword>
<comment type="cofactor">
    <cofactor evidence="6">
        <name>Mg(2+)</name>
        <dbReference type="ChEBI" id="CHEBI:18420"/>
    </cofactor>
</comment>
<dbReference type="SUPFAM" id="SSF56024">
    <property type="entry name" value="Phospholipase D/nuclease"/>
    <property type="match status" value="2"/>
</dbReference>
<dbReference type="InterPro" id="IPR003414">
    <property type="entry name" value="PP_kinase"/>
</dbReference>
<dbReference type="SUPFAM" id="SSF143724">
    <property type="entry name" value="PHP14-like"/>
    <property type="match status" value="1"/>
</dbReference>
<dbReference type="GO" id="GO:0009358">
    <property type="term" value="C:polyphosphate kinase complex"/>
    <property type="evidence" value="ECO:0007669"/>
    <property type="project" value="InterPro"/>
</dbReference>
<feature type="domain" description="Polyphosphate kinase C-terminal" evidence="10">
    <location>
        <begin position="500"/>
        <end position="671"/>
    </location>
</feature>
<keyword evidence="5 6" id="KW-0067">ATP-binding</keyword>
<dbReference type="Proteomes" id="UP000014115">
    <property type="component" value="Unassembled WGS sequence"/>
</dbReference>
<evidence type="ECO:0000256" key="3">
    <source>
        <dbReference type="ARBA" id="ARBA00022741"/>
    </source>
</evidence>
<proteinExistence type="inferred from homology"/>
<feature type="binding site" evidence="6">
    <location>
        <position position="372"/>
    </location>
    <ligand>
        <name>Mg(2+)</name>
        <dbReference type="ChEBI" id="CHEBI:18420"/>
    </ligand>
</feature>
<organism evidence="12 13">
    <name type="scientific">Idiomarina xiamenensis 10-D-4</name>
    <dbReference type="NCBI Taxonomy" id="740709"/>
    <lineage>
        <taxon>Bacteria</taxon>
        <taxon>Pseudomonadati</taxon>
        <taxon>Pseudomonadota</taxon>
        <taxon>Gammaproteobacteria</taxon>
        <taxon>Alteromonadales</taxon>
        <taxon>Idiomarinaceae</taxon>
        <taxon>Idiomarina</taxon>
    </lineage>
</organism>
<evidence type="ECO:0000256" key="4">
    <source>
        <dbReference type="ARBA" id="ARBA00022777"/>
    </source>
</evidence>
<evidence type="ECO:0000259" key="10">
    <source>
        <dbReference type="Pfam" id="PF13090"/>
    </source>
</evidence>
<comment type="function">
    <text evidence="6 7">Catalyzes the reversible transfer of the terminal phosphate of ATP to form a long-chain polyphosphate (polyP).</text>
</comment>
<dbReference type="PIRSF" id="PIRSF015589">
    <property type="entry name" value="PP_kinase"/>
    <property type="match status" value="1"/>
</dbReference>
<evidence type="ECO:0000256" key="6">
    <source>
        <dbReference type="HAMAP-Rule" id="MF_00347"/>
    </source>
</evidence>
<comment type="caution">
    <text evidence="12">The sequence shown here is derived from an EMBL/GenBank/DDBJ whole genome shotgun (WGS) entry which is preliminary data.</text>
</comment>
<dbReference type="GO" id="GO:0046872">
    <property type="term" value="F:metal ion binding"/>
    <property type="evidence" value="ECO:0007669"/>
    <property type="project" value="UniProtKB-KW"/>
</dbReference>
<keyword evidence="1 6" id="KW-0597">Phosphoprotein</keyword>
<reference evidence="12 13" key="1">
    <citation type="journal article" date="2012" name="J. Bacteriol.">
        <title>Genome Sequence of Idiomarina xiamenensis Type Strain 10-D-4.</title>
        <authorList>
            <person name="Lai Q."/>
            <person name="Wang L."/>
            <person name="Wang W."/>
            <person name="Shao Z."/>
        </authorList>
    </citation>
    <scope>NUCLEOTIDE SEQUENCE [LARGE SCALE GENOMIC DNA]</scope>
    <source>
        <strain evidence="12 13">10-D-4</strain>
    </source>
</reference>
<dbReference type="Gene3D" id="3.30.1840.10">
    <property type="entry name" value="Polyphosphate kinase middle domain"/>
    <property type="match status" value="1"/>
</dbReference>
<dbReference type="EMBL" id="AMRG01000001">
    <property type="protein sequence ID" value="EKE87625.1"/>
    <property type="molecule type" value="Genomic_DNA"/>
</dbReference>
<keyword evidence="4 6" id="KW-0418">Kinase</keyword>
<evidence type="ECO:0000313" key="12">
    <source>
        <dbReference type="EMBL" id="EKE87625.1"/>
    </source>
</evidence>
<comment type="catalytic activity">
    <reaction evidence="6 7">
        <text>[phosphate](n) + ATP = [phosphate](n+1) + ADP</text>
        <dbReference type="Rhea" id="RHEA:19573"/>
        <dbReference type="Rhea" id="RHEA-COMP:9859"/>
        <dbReference type="Rhea" id="RHEA-COMP:14280"/>
        <dbReference type="ChEBI" id="CHEBI:16838"/>
        <dbReference type="ChEBI" id="CHEBI:30616"/>
        <dbReference type="ChEBI" id="CHEBI:456216"/>
        <dbReference type="EC" id="2.7.4.1"/>
    </reaction>
</comment>
<dbReference type="Pfam" id="PF17941">
    <property type="entry name" value="PP_kinase_C_1"/>
    <property type="match status" value="1"/>
</dbReference>
<feature type="binding site" evidence="6">
    <location>
        <position position="44"/>
    </location>
    <ligand>
        <name>ATP</name>
        <dbReference type="ChEBI" id="CHEBI:30616"/>
    </ligand>
</feature>
<sequence length="686" mass="79779">MTELPIYAKELSWLAFNERVLQEAADNDNAVIERVRFLGIFSNNLDEFFRVRVADVRRRIQYAASDSIRAYEEQLLQSIQKKVLQLHEDFERIRLEVYSSLAKKHIYILEEQQLSERDVDWLKGYFRDTLLRYLVPIFIDTHTHVAARMDEDSAYLCIQIQHQDNIRYALIEIPTHELSRFVQLPAEGSKRKKKVVLLDNIISLFLHEIFRGLIEFDGLQAFSLKMTRDAEFDVSEEIDQSVLEQMEEGLKQRIQAKPLRFVYDKAMPSAMLRFLVKRLNLSAYDAVVPGGRYRNFRDFIRFPNVGRKSLQNAPLQALDHWQFEAYPSVFSAIDANDILLYYPYHKFRHLTEMVRQAACDPQVTHIRLAIYRVAKHSRIIGSLLDAVHNGKSVSVVVELRARFDEENNIEWARLMTDAGIQVSFGIPNLKVHSKICLITRKQDDVVRQYAAIGTGNFHEHTAKVYTDFTLFTCQPAITQEVEQVFDFIEHSYKRYRFSSLLVSPLNQRERLLALIQREQQHAQQRQTAWIEAKVNNLVDVELIQALYAASQAGVKIKLIVRGMCALVPGIKGISDNIKVISIVDRFLEHPRVMAFANGGQREVYIGSADWMARNLDQRIEVSVPINDAKLQQQIMDILALHWRDTTKARVIDAEQRNHYVKRGNKRKLQSQLAIYDYLKQQNRASE</sequence>
<dbReference type="InterPro" id="IPR025200">
    <property type="entry name" value="PPK_C_dom2"/>
</dbReference>
<dbReference type="Pfam" id="PF13090">
    <property type="entry name" value="PP_kinase_C"/>
    <property type="match status" value="1"/>
</dbReference>
<keyword evidence="3 6" id="KW-0547">Nucleotide-binding</keyword>
<dbReference type="GO" id="GO:0006799">
    <property type="term" value="P:polyphosphate biosynthetic process"/>
    <property type="evidence" value="ECO:0007669"/>
    <property type="project" value="UniProtKB-UniRule"/>
</dbReference>